<evidence type="ECO:0000259" key="1">
    <source>
        <dbReference type="Pfam" id="PF01370"/>
    </source>
</evidence>
<feature type="domain" description="NAD-dependent epimerase/dehydratase" evidence="1">
    <location>
        <begin position="3"/>
        <end position="204"/>
    </location>
</feature>
<dbReference type="Pfam" id="PF01370">
    <property type="entry name" value="Epimerase"/>
    <property type="match status" value="1"/>
</dbReference>
<dbReference type="InterPro" id="IPR050177">
    <property type="entry name" value="Lipid_A_modif_metabolic_enz"/>
</dbReference>
<dbReference type="AlphaFoldDB" id="A0A2H0YVW2"/>
<dbReference type="InterPro" id="IPR036291">
    <property type="entry name" value="NAD(P)-bd_dom_sf"/>
</dbReference>
<dbReference type="InterPro" id="IPR001509">
    <property type="entry name" value="Epimerase_deHydtase"/>
</dbReference>
<gene>
    <name evidence="2" type="ORF">COT24_02370</name>
</gene>
<evidence type="ECO:0000313" key="3">
    <source>
        <dbReference type="Proteomes" id="UP000231542"/>
    </source>
</evidence>
<protein>
    <recommendedName>
        <fullName evidence="1">NAD-dependent epimerase/dehydratase domain-containing protein</fullName>
    </recommendedName>
</protein>
<organism evidence="2 3">
    <name type="scientific">Candidatus Kerfeldbacteria bacterium CG08_land_8_20_14_0_20_40_16</name>
    <dbReference type="NCBI Taxonomy" id="2014244"/>
    <lineage>
        <taxon>Bacteria</taxon>
        <taxon>Candidatus Kerfeldiibacteriota</taxon>
    </lineage>
</organism>
<reference evidence="2 3" key="1">
    <citation type="submission" date="2017-09" db="EMBL/GenBank/DDBJ databases">
        <title>Depth-based differentiation of microbial function through sediment-hosted aquifers and enrichment of novel symbionts in the deep terrestrial subsurface.</title>
        <authorList>
            <person name="Probst A.J."/>
            <person name="Ladd B."/>
            <person name="Jarett J.K."/>
            <person name="Geller-Mcgrath D.E."/>
            <person name="Sieber C.M."/>
            <person name="Emerson J.B."/>
            <person name="Anantharaman K."/>
            <person name="Thomas B.C."/>
            <person name="Malmstrom R."/>
            <person name="Stieglmeier M."/>
            <person name="Klingl A."/>
            <person name="Woyke T."/>
            <person name="Ryan C.M."/>
            <person name="Banfield J.F."/>
        </authorList>
    </citation>
    <scope>NUCLEOTIDE SEQUENCE [LARGE SCALE GENOMIC DNA]</scope>
    <source>
        <strain evidence="2">CG08_land_8_20_14_0_20_40_16</strain>
    </source>
</reference>
<dbReference type="SUPFAM" id="SSF51735">
    <property type="entry name" value="NAD(P)-binding Rossmann-fold domains"/>
    <property type="match status" value="1"/>
</dbReference>
<evidence type="ECO:0000313" key="2">
    <source>
        <dbReference type="EMBL" id="PIS42620.1"/>
    </source>
</evidence>
<comment type="caution">
    <text evidence="2">The sequence shown here is derived from an EMBL/GenBank/DDBJ whole genome shotgun (WGS) entry which is preliminary data.</text>
</comment>
<name>A0A2H0YVW2_9BACT</name>
<dbReference type="Gene3D" id="3.40.50.720">
    <property type="entry name" value="NAD(P)-binding Rossmann-like Domain"/>
    <property type="match status" value="1"/>
</dbReference>
<dbReference type="EMBL" id="PEXU01000030">
    <property type="protein sequence ID" value="PIS42620.1"/>
    <property type="molecule type" value="Genomic_DNA"/>
</dbReference>
<accession>A0A2H0YVW2</accession>
<proteinExistence type="predicted"/>
<sequence length="317" mass="36176">MNIFVTGGTGFIGQHLIRALLVEGNEVHFLIRDQNKAGIFGSEKAIPQVGSLENTDSYRKVFNQNIEVVYHLAAIPGQKWGFRKKDYYKLNVQATKNLLEVCQNKIKRFIFCSSINAISENGFLRDDYGQSKWQAERYVQEYQQRGLKTVIIRPAVIYGPGDIQGMMLKLCRLVKSRKFRFISSGNNVLPFVYISDLVSAFLQTKDISQTGGAYEIIGPDLPTFRESVNQIASILKVELPKTTIPIWLARPAAFFSESISWLSNNEPLITQHRIDIITKHKPLDYQKAKADLSYNPKTNFKEGISETINWYQKHGYI</sequence>
<dbReference type="Proteomes" id="UP000231542">
    <property type="component" value="Unassembled WGS sequence"/>
</dbReference>
<dbReference type="PANTHER" id="PTHR43245">
    <property type="entry name" value="BIFUNCTIONAL POLYMYXIN RESISTANCE PROTEIN ARNA"/>
    <property type="match status" value="1"/>
</dbReference>